<accession>A0A9P3HAR5</accession>
<evidence type="ECO:0000259" key="1">
    <source>
        <dbReference type="PROSITE" id="PS50011"/>
    </source>
</evidence>
<keyword evidence="3" id="KW-1185">Reference proteome</keyword>
<dbReference type="SUPFAM" id="SSF56112">
    <property type="entry name" value="Protein kinase-like (PK-like)"/>
    <property type="match status" value="1"/>
</dbReference>
<dbReference type="Proteomes" id="UP000827284">
    <property type="component" value="Unassembled WGS sequence"/>
</dbReference>
<sequence>MAGHAPDTLGLYARHPRPFAGGSAPDKPLIFTCKRKDIPEEAQEFPLVLKMISRSSLTSLFDMPEEDRMTQPPETVEGFDEQMMAMEIEKRPDFKHSLSEVAALRALDHPRILRFVGCYWTHEHANIVMEFARGGDLQKRMNDRQEIGYLHYSEEELVPIIRMVCNTLHFVHDSGWAHRDLKPSKIMFRTQLNDDVVIAGFGFAIFQENTDGGRSLFTTTDVGTPEFKAPEQFRDEGYGISVDMWALGVTCFYLLTGSYPFGAGAFDFSYGPSVMGQLKWDAFGFSDNAKDFIGRLLVWDPDSRMTSAETEHHPWLADVADPGAKEY</sequence>
<proteinExistence type="predicted"/>
<reference evidence="2" key="2">
    <citation type="journal article" date="2022" name="Microbiol. Resour. Announc.">
        <title>Whole-Genome Sequence of Entomortierella parvispora E1425, a Mucoromycotan Fungus Associated with Burkholderiaceae-Related Endosymbiotic Bacteria.</title>
        <authorList>
            <person name="Herlambang A."/>
            <person name="Guo Y."/>
            <person name="Takashima Y."/>
            <person name="Narisawa K."/>
            <person name="Ohta H."/>
            <person name="Nishizawa T."/>
        </authorList>
    </citation>
    <scope>NUCLEOTIDE SEQUENCE</scope>
    <source>
        <strain evidence="2">E1425</strain>
    </source>
</reference>
<dbReference type="InterPro" id="IPR000719">
    <property type="entry name" value="Prot_kinase_dom"/>
</dbReference>
<dbReference type="InterPro" id="IPR011009">
    <property type="entry name" value="Kinase-like_dom_sf"/>
</dbReference>
<dbReference type="Gene3D" id="1.10.510.10">
    <property type="entry name" value="Transferase(Phosphotransferase) domain 1"/>
    <property type="match status" value="1"/>
</dbReference>
<dbReference type="PROSITE" id="PS50011">
    <property type="entry name" value="PROTEIN_KINASE_DOM"/>
    <property type="match status" value="1"/>
</dbReference>
<reference evidence="2" key="1">
    <citation type="submission" date="2021-11" db="EMBL/GenBank/DDBJ databases">
        <authorList>
            <person name="Herlambang A."/>
            <person name="Guo Y."/>
            <person name="Takashima Y."/>
            <person name="Nishizawa T."/>
        </authorList>
    </citation>
    <scope>NUCLEOTIDE SEQUENCE</scope>
    <source>
        <strain evidence="2">E1425</strain>
    </source>
</reference>
<dbReference type="PANTHER" id="PTHR24347">
    <property type="entry name" value="SERINE/THREONINE-PROTEIN KINASE"/>
    <property type="match status" value="1"/>
</dbReference>
<dbReference type="GO" id="GO:0005524">
    <property type="term" value="F:ATP binding"/>
    <property type="evidence" value="ECO:0007669"/>
    <property type="project" value="InterPro"/>
</dbReference>
<dbReference type="OrthoDB" id="10252171at2759"/>
<dbReference type="AlphaFoldDB" id="A0A9P3HAR5"/>
<name>A0A9P3HAR5_9FUNG</name>
<gene>
    <name evidence="2" type="ORF">EMPS_05624</name>
</gene>
<dbReference type="Pfam" id="PF00069">
    <property type="entry name" value="Pkinase"/>
    <property type="match status" value="1"/>
</dbReference>
<dbReference type="EMBL" id="BQFW01000007">
    <property type="protein sequence ID" value="GJJ73266.1"/>
    <property type="molecule type" value="Genomic_DNA"/>
</dbReference>
<evidence type="ECO:0000313" key="2">
    <source>
        <dbReference type="EMBL" id="GJJ73266.1"/>
    </source>
</evidence>
<organism evidence="2 3">
    <name type="scientific">Entomortierella parvispora</name>
    <dbReference type="NCBI Taxonomy" id="205924"/>
    <lineage>
        <taxon>Eukaryota</taxon>
        <taxon>Fungi</taxon>
        <taxon>Fungi incertae sedis</taxon>
        <taxon>Mucoromycota</taxon>
        <taxon>Mortierellomycotina</taxon>
        <taxon>Mortierellomycetes</taxon>
        <taxon>Mortierellales</taxon>
        <taxon>Mortierellaceae</taxon>
        <taxon>Entomortierella</taxon>
    </lineage>
</organism>
<protein>
    <recommendedName>
        <fullName evidence="1">Protein kinase domain-containing protein</fullName>
    </recommendedName>
</protein>
<dbReference type="GO" id="GO:0004672">
    <property type="term" value="F:protein kinase activity"/>
    <property type="evidence" value="ECO:0007669"/>
    <property type="project" value="InterPro"/>
</dbReference>
<feature type="domain" description="Protein kinase" evidence="1">
    <location>
        <begin position="46"/>
        <end position="316"/>
    </location>
</feature>
<evidence type="ECO:0000313" key="3">
    <source>
        <dbReference type="Proteomes" id="UP000827284"/>
    </source>
</evidence>
<comment type="caution">
    <text evidence="2">The sequence shown here is derived from an EMBL/GenBank/DDBJ whole genome shotgun (WGS) entry which is preliminary data.</text>
</comment>